<keyword evidence="6" id="KW-1185">Reference proteome</keyword>
<dbReference type="Pfam" id="PF00933">
    <property type="entry name" value="Glyco_hydro_3"/>
    <property type="match status" value="1"/>
</dbReference>
<dbReference type="Proteomes" id="UP001063166">
    <property type="component" value="Unassembled WGS sequence"/>
</dbReference>
<evidence type="ECO:0000313" key="5">
    <source>
        <dbReference type="EMBL" id="GLB44657.1"/>
    </source>
</evidence>
<evidence type="ECO:0000256" key="2">
    <source>
        <dbReference type="ARBA" id="ARBA00022801"/>
    </source>
</evidence>
<keyword evidence="2 5" id="KW-0378">Hydrolase</keyword>
<evidence type="ECO:0000259" key="4">
    <source>
        <dbReference type="Pfam" id="PF00933"/>
    </source>
</evidence>
<reference evidence="5" key="1">
    <citation type="submission" date="2022-07" db="EMBL/GenBank/DDBJ databases">
        <title>The genome of Lyophyllum shimeji provides insight into the initial evolution of ectomycorrhizal fungal genome.</title>
        <authorList>
            <person name="Kobayashi Y."/>
            <person name="Shibata T."/>
            <person name="Hirakawa H."/>
            <person name="Shigenobu S."/>
            <person name="Nishiyama T."/>
            <person name="Yamada A."/>
            <person name="Hasebe M."/>
            <person name="Kawaguchi M."/>
        </authorList>
    </citation>
    <scope>NUCLEOTIDE SEQUENCE</scope>
    <source>
        <strain evidence="5">AT787</strain>
    </source>
</reference>
<sequence length="558" mass="59990">MMTLTDEVKREIGQHFVFGFHGHEVSEDIKTLIQDYHLGSIILMKRNVHDAKQVRGLIRQLQTIAKEAGHERPLLIGIDQENGLVSAFSSPTAGTQFPGAMALAATGSVDIAFDVSAATAKELKMVGINWAYSPVADVNSDSRNPVIGVRSFGDNPADVARYASAVARGLTSSGVAPSAKHFPGHGDTHIDSHLALPRIMKSKDELKRTELVPFEHLVQGINPVASVMIGHMALPGLTGDDTPASLSPVVTKELLRKEMGYDGVVVTDCLEMDAIAVPLQGGCGVEEGAIRSLASGIDVVMVCHTFARHIGSIKATYAAVESGRLNFSDLVEGGKRIARMKETFIGGWSEVLGEESDDAAFEEAWKSLKAGNTELSRKAYQMSSTVVRGKDKLPLKLVEEAKVVLFTPAIESLNKAVDDADGVLMDAAGRLRNTAGPSYLALADQVQKRAKTRHVVYSPNDIEVKGITADVGAVIFVLRNADRSVWQTQYLDKVVEACKAIPVVLLASCGPYDLAGRADLRDRTAYVASFEFRREAFEAFVAVVFDGLEGPGRVPVGL</sequence>
<name>A0A9P3Q0K7_LYOSH</name>
<comment type="similarity">
    <text evidence="1">Belongs to the glycosyl hydrolase 3 family.</text>
</comment>
<protein>
    <submittedName>
        <fullName evidence="5">Glycoside hydrolase</fullName>
    </submittedName>
</protein>
<dbReference type="AlphaFoldDB" id="A0A9P3Q0K7"/>
<dbReference type="Gene3D" id="3.20.20.300">
    <property type="entry name" value="Glycoside hydrolase, family 3, N-terminal domain"/>
    <property type="match status" value="1"/>
</dbReference>
<evidence type="ECO:0000256" key="3">
    <source>
        <dbReference type="ARBA" id="ARBA00023295"/>
    </source>
</evidence>
<keyword evidence="3" id="KW-0326">Glycosidase</keyword>
<dbReference type="InterPro" id="IPR017853">
    <property type="entry name" value="GH"/>
</dbReference>
<dbReference type="InterPro" id="IPR001764">
    <property type="entry name" value="Glyco_hydro_3_N"/>
</dbReference>
<dbReference type="PANTHER" id="PTHR30480">
    <property type="entry name" value="BETA-HEXOSAMINIDASE-RELATED"/>
    <property type="match status" value="1"/>
</dbReference>
<dbReference type="InterPro" id="IPR036881">
    <property type="entry name" value="Glyco_hydro_3_C_sf"/>
</dbReference>
<dbReference type="SUPFAM" id="SSF51445">
    <property type="entry name" value="(Trans)glycosidases"/>
    <property type="match status" value="1"/>
</dbReference>
<gene>
    <name evidence="5" type="ORF">LshimejAT787_1702840</name>
</gene>
<dbReference type="PRINTS" id="PR00133">
    <property type="entry name" value="GLHYDRLASE3"/>
</dbReference>
<feature type="domain" description="Glycoside hydrolase family 3 N-terminal" evidence="4">
    <location>
        <begin position="20"/>
        <end position="339"/>
    </location>
</feature>
<organism evidence="5 6">
    <name type="scientific">Lyophyllum shimeji</name>
    <name type="common">Hon-shimeji</name>
    <name type="synonym">Tricholoma shimeji</name>
    <dbReference type="NCBI Taxonomy" id="47721"/>
    <lineage>
        <taxon>Eukaryota</taxon>
        <taxon>Fungi</taxon>
        <taxon>Dikarya</taxon>
        <taxon>Basidiomycota</taxon>
        <taxon>Agaricomycotina</taxon>
        <taxon>Agaricomycetes</taxon>
        <taxon>Agaricomycetidae</taxon>
        <taxon>Agaricales</taxon>
        <taxon>Tricholomatineae</taxon>
        <taxon>Lyophyllaceae</taxon>
        <taxon>Lyophyllum</taxon>
    </lineage>
</organism>
<evidence type="ECO:0000313" key="6">
    <source>
        <dbReference type="Proteomes" id="UP001063166"/>
    </source>
</evidence>
<dbReference type="OrthoDB" id="4215304at2759"/>
<dbReference type="PANTHER" id="PTHR30480:SF16">
    <property type="entry name" value="GLYCOSIDE HYDROLASE FAMILY 3 DOMAIN PROTEIN"/>
    <property type="match status" value="1"/>
</dbReference>
<dbReference type="GO" id="GO:0005975">
    <property type="term" value="P:carbohydrate metabolic process"/>
    <property type="evidence" value="ECO:0007669"/>
    <property type="project" value="InterPro"/>
</dbReference>
<dbReference type="GO" id="GO:0004553">
    <property type="term" value="F:hydrolase activity, hydrolyzing O-glycosyl compounds"/>
    <property type="evidence" value="ECO:0007669"/>
    <property type="project" value="InterPro"/>
</dbReference>
<dbReference type="Gene3D" id="3.40.50.1700">
    <property type="entry name" value="Glycoside hydrolase family 3 C-terminal domain"/>
    <property type="match status" value="1"/>
</dbReference>
<dbReference type="InterPro" id="IPR036962">
    <property type="entry name" value="Glyco_hydro_3_N_sf"/>
</dbReference>
<evidence type="ECO:0000256" key="1">
    <source>
        <dbReference type="ARBA" id="ARBA00005336"/>
    </source>
</evidence>
<comment type="caution">
    <text evidence="5">The sequence shown here is derived from an EMBL/GenBank/DDBJ whole genome shotgun (WGS) entry which is preliminary data.</text>
</comment>
<dbReference type="InterPro" id="IPR050226">
    <property type="entry name" value="NagZ_Beta-hexosaminidase"/>
</dbReference>
<accession>A0A9P3Q0K7</accession>
<proteinExistence type="inferred from homology"/>
<dbReference type="EMBL" id="BRPK01000017">
    <property type="protein sequence ID" value="GLB44657.1"/>
    <property type="molecule type" value="Genomic_DNA"/>
</dbReference>
<dbReference type="GO" id="GO:0009254">
    <property type="term" value="P:peptidoglycan turnover"/>
    <property type="evidence" value="ECO:0007669"/>
    <property type="project" value="TreeGrafter"/>
</dbReference>